<dbReference type="Pfam" id="PF01145">
    <property type="entry name" value="Band_7"/>
    <property type="match status" value="1"/>
</dbReference>
<dbReference type="InterPro" id="IPR001107">
    <property type="entry name" value="Band_7"/>
</dbReference>
<sequence>MSGTLLVVILIFLFLMALMGIKTIRPYERACVERLGKYQRTVQPGLNFIVPFIERLIKVDMREQVVDVPPQEVITKDNATVTVDAIIYYEVTDPVKVLYNVAQFRLATIKLAQTNLRNVIGDMSLDESLTSRERINAKLRDVLDEATDKWGARATRVELQRIEPPSDVTEAMHRQMKAERERRAVVLEAEGIKSAAILKADGEKQSRILQAEGQAVAIEKVAAADKFRLLTVAEGEGQAIERVYGAIHKGNPTKDLITIKYLEALAKMADGKASKLFVPYEASGVMASVGMIADLLKDRKETDEKATTEKA</sequence>
<evidence type="ECO:0000259" key="2">
    <source>
        <dbReference type="SMART" id="SM00244"/>
    </source>
</evidence>
<evidence type="ECO:0000313" key="4">
    <source>
        <dbReference type="Proteomes" id="UP000779900"/>
    </source>
</evidence>
<dbReference type="PANTHER" id="PTHR10264">
    <property type="entry name" value="BAND 7 PROTEIN-RELATED"/>
    <property type="match status" value="1"/>
</dbReference>
<dbReference type="PRINTS" id="PR00721">
    <property type="entry name" value="STOMATIN"/>
</dbReference>
<accession>A0A938BSF6</accession>
<name>A0A938BSF6_UNCW3</name>
<gene>
    <name evidence="3" type="ORF">FJY68_02025</name>
</gene>
<proteinExistence type="inferred from homology"/>
<dbReference type="InterPro" id="IPR043202">
    <property type="entry name" value="Band-7_stomatin-like"/>
</dbReference>
<protein>
    <submittedName>
        <fullName evidence="3">SPFH/Band 7/PHB domain protein</fullName>
    </submittedName>
</protein>
<reference evidence="3" key="1">
    <citation type="submission" date="2019-03" db="EMBL/GenBank/DDBJ databases">
        <title>Lake Tanganyika Metagenome-Assembled Genomes (MAGs).</title>
        <authorList>
            <person name="Tran P."/>
        </authorList>
    </citation>
    <scope>NUCLEOTIDE SEQUENCE</scope>
    <source>
        <strain evidence="3">K_DeepCast_150m_m2_040</strain>
    </source>
</reference>
<dbReference type="EMBL" id="VGIR01000007">
    <property type="protein sequence ID" value="MBM3330614.1"/>
    <property type="molecule type" value="Genomic_DNA"/>
</dbReference>
<dbReference type="SMART" id="SM00244">
    <property type="entry name" value="PHB"/>
    <property type="match status" value="1"/>
</dbReference>
<dbReference type="SUPFAM" id="SSF117892">
    <property type="entry name" value="Band 7/SPFH domain"/>
    <property type="match status" value="1"/>
</dbReference>
<dbReference type="Gene3D" id="3.30.479.30">
    <property type="entry name" value="Band 7 domain"/>
    <property type="match status" value="1"/>
</dbReference>
<comment type="similarity">
    <text evidence="1">Belongs to the band 7/mec-2 family.</text>
</comment>
<dbReference type="PANTHER" id="PTHR10264:SF19">
    <property type="entry name" value="AT06885P-RELATED"/>
    <property type="match status" value="1"/>
</dbReference>
<dbReference type="InterPro" id="IPR036013">
    <property type="entry name" value="Band_7/SPFH_dom_sf"/>
</dbReference>
<evidence type="ECO:0000313" key="3">
    <source>
        <dbReference type="EMBL" id="MBM3330614.1"/>
    </source>
</evidence>
<feature type="domain" description="Band 7" evidence="2">
    <location>
        <begin position="19"/>
        <end position="176"/>
    </location>
</feature>
<dbReference type="AlphaFoldDB" id="A0A938BSF6"/>
<dbReference type="GO" id="GO:0098552">
    <property type="term" value="C:side of membrane"/>
    <property type="evidence" value="ECO:0007669"/>
    <property type="project" value="UniProtKB-ARBA"/>
</dbReference>
<dbReference type="FunFam" id="3.30.479.30:FF:000004">
    <property type="entry name" value="Putative membrane protease family, stomatin"/>
    <property type="match status" value="1"/>
</dbReference>
<organism evidence="3 4">
    <name type="scientific">candidate division WOR-3 bacterium</name>
    <dbReference type="NCBI Taxonomy" id="2052148"/>
    <lineage>
        <taxon>Bacteria</taxon>
        <taxon>Bacteria division WOR-3</taxon>
    </lineage>
</organism>
<dbReference type="InterPro" id="IPR001972">
    <property type="entry name" value="Stomatin_HflK_fam"/>
</dbReference>
<dbReference type="Proteomes" id="UP000779900">
    <property type="component" value="Unassembled WGS sequence"/>
</dbReference>
<dbReference type="GO" id="GO:0005886">
    <property type="term" value="C:plasma membrane"/>
    <property type="evidence" value="ECO:0007669"/>
    <property type="project" value="InterPro"/>
</dbReference>
<comment type="caution">
    <text evidence="3">The sequence shown here is derived from an EMBL/GenBank/DDBJ whole genome shotgun (WGS) entry which is preliminary data.</text>
</comment>
<evidence type="ECO:0000256" key="1">
    <source>
        <dbReference type="ARBA" id="ARBA00008164"/>
    </source>
</evidence>